<evidence type="ECO:0000256" key="2">
    <source>
        <dbReference type="ARBA" id="ARBA00022801"/>
    </source>
</evidence>
<evidence type="ECO:0000313" key="6">
    <source>
        <dbReference type="Proteomes" id="UP001596473"/>
    </source>
</evidence>
<evidence type="ECO:0000256" key="3">
    <source>
        <dbReference type="RuleBase" id="RU003476"/>
    </source>
</evidence>
<dbReference type="SUPFAM" id="SSF55811">
    <property type="entry name" value="Nudix"/>
    <property type="match status" value="1"/>
</dbReference>
<keyword evidence="6" id="KW-1185">Reference proteome</keyword>
<dbReference type="Pfam" id="PF00293">
    <property type="entry name" value="NUDIX"/>
    <property type="match status" value="1"/>
</dbReference>
<evidence type="ECO:0000256" key="1">
    <source>
        <dbReference type="ARBA" id="ARBA00001946"/>
    </source>
</evidence>
<dbReference type="CDD" id="cd04690">
    <property type="entry name" value="NUDIX_Hydrolase"/>
    <property type="match status" value="1"/>
</dbReference>
<dbReference type="Proteomes" id="UP001596473">
    <property type="component" value="Unassembled WGS sequence"/>
</dbReference>
<sequence>MKPLQCACLVDVQDQKLLLVRVRQNQHWYLPGGKVEQGESADQALSRELAEELGIAIQNTHYLYTVIAPAYGQAGDVELICYSAKWQGVPRAMGEISEVAWLPLQNIDQFAPAVQVLCHDFLASEPSPPR</sequence>
<dbReference type="RefSeq" id="WP_380188788.1">
    <property type="nucleotide sequence ID" value="NZ_JBHTBQ010000033.1"/>
</dbReference>
<comment type="cofactor">
    <cofactor evidence="1">
        <name>Mg(2+)</name>
        <dbReference type="ChEBI" id="CHEBI:18420"/>
    </cofactor>
</comment>
<dbReference type="InterPro" id="IPR015797">
    <property type="entry name" value="NUDIX_hydrolase-like_dom_sf"/>
</dbReference>
<keyword evidence="2 3" id="KW-0378">Hydrolase</keyword>
<gene>
    <name evidence="5" type="ORF">ACFQNF_15270</name>
</gene>
<accession>A0ABW2R4V1</accession>
<evidence type="ECO:0000313" key="5">
    <source>
        <dbReference type="EMBL" id="MFC7421222.1"/>
    </source>
</evidence>
<dbReference type="EMBL" id="JBHTBQ010000033">
    <property type="protein sequence ID" value="MFC7421222.1"/>
    <property type="molecule type" value="Genomic_DNA"/>
</dbReference>
<dbReference type="InterPro" id="IPR020476">
    <property type="entry name" value="Nudix_hydrolase"/>
</dbReference>
<comment type="similarity">
    <text evidence="3">Belongs to the Nudix hydrolase family.</text>
</comment>
<reference evidence="6" key="1">
    <citation type="journal article" date="2019" name="Int. J. Syst. Evol. Microbiol.">
        <title>The Global Catalogue of Microorganisms (GCM) 10K type strain sequencing project: providing services to taxonomists for standard genome sequencing and annotation.</title>
        <authorList>
            <consortium name="The Broad Institute Genomics Platform"/>
            <consortium name="The Broad Institute Genome Sequencing Center for Infectious Disease"/>
            <person name="Wu L."/>
            <person name="Ma J."/>
        </authorList>
    </citation>
    <scope>NUCLEOTIDE SEQUENCE [LARGE SCALE GENOMIC DNA]</scope>
    <source>
        <strain evidence="6">CCUG 62945</strain>
    </source>
</reference>
<organism evidence="5 6">
    <name type="scientific">Iodobacter arcticus</name>
    <dbReference type="NCBI Taxonomy" id="590593"/>
    <lineage>
        <taxon>Bacteria</taxon>
        <taxon>Pseudomonadati</taxon>
        <taxon>Pseudomonadota</taxon>
        <taxon>Betaproteobacteria</taxon>
        <taxon>Neisseriales</taxon>
        <taxon>Chitinibacteraceae</taxon>
        <taxon>Iodobacter</taxon>
    </lineage>
</organism>
<dbReference type="InterPro" id="IPR020084">
    <property type="entry name" value="NUDIX_hydrolase_CS"/>
</dbReference>
<proteinExistence type="inferred from homology"/>
<dbReference type="PRINTS" id="PR00502">
    <property type="entry name" value="NUDIXFAMILY"/>
</dbReference>
<comment type="caution">
    <text evidence="5">The sequence shown here is derived from an EMBL/GenBank/DDBJ whole genome shotgun (WGS) entry which is preliminary data.</text>
</comment>
<protein>
    <submittedName>
        <fullName evidence="5">NUDIX domain-containing protein</fullName>
    </submittedName>
</protein>
<dbReference type="PANTHER" id="PTHR43046">
    <property type="entry name" value="GDP-MANNOSE MANNOSYL HYDROLASE"/>
    <property type="match status" value="1"/>
</dbReference>
<dbReference type="PROSITE" id="PS51462">
    <property type="entry name" value="NUDIX"/>
    <property type="match status" value="1"/>
</dbReference>
<feature type="domain" description="Nudix hydrolase" evidence="4">
    <location>
        <begin position="1"/>
        <end position="130"/>
    </location>
</feature>
<dbReference type="PANTHER" id="PTHR43046:SF14">
    <property type="entry name" value="MUTT_NUDIX FAMILY PROTEIN"/>
    <property type="match status" value="1"/>
</dbReference>
<dbReference type="InterPro" id="IPR000086">
    <property type="entry name" value="NUDIX_hydrolase_dom"/>
</dbReference>
<dbReference type="Gene3D" id="3.90.79.10">
    <property type="entry name" value="Nucleoside Triphosphate Pyrophosphohydrolase"/>
    <property type="match status" value="1"/>
</dbReference>
<evidence type="ECO:0000259" key="4">
    <source>
        <dbReference type="PROSITE" id="PS51462"/>
    </source>
</evidence>
<dbReference type="PROSITE" id="PS00893">
    <property type="entry name" value="NUDIX_BOX"/>
    <property type="match status" value="1"/>
</dbReference>
<name>A0ABW2R4V1_9NEIS</name>